<name>A0A8H3EXB2_9LECA</name>
<dbReference type="PRINTS" id="PR00792">
    <property type="entry name" value="PEPSIN"/>
</dbReference>
<evidence type="ECO:0000256" key="11">
    <source>
        <dbReference type="RuleBase" id="RU000454"/>
    </source>
</evidence>
<comment type="caution">
    <text evidence="14">The sequence shown here is derived from an EMBL/GenBank/DDBJ whole genome shotgun (WGS) entry which is preliminary data.</text>
</comment>
<evidence type="ECO:0000256" key="12">
    <source>
        <dbReference type="SAM" id="SignalP"/>
    </source>
</evidence>
<dbReference type="PANTHER" id="PTHR47966:SF23">
    <property type="entry name" value="ASPARTIC ENDOPEPTIDASE, PUTATIVE (AFU_ORTHOLOGUE AFUA_2G15950)-RELATED"/>
    <property type="match status" value="1"/>
</dbReference>
<evidence type="ECO:0000313" key="15">
    <source>
        <dbReference type="Proteomes" id="UP000664521"/>
    </source>
</evidence>
<dbReference type="InterPro" id="IPR021109">
    <property type="entry name" value="Peptidase_aspartic_dom_sf"/>
</dbReference>
<evidence type="ECO:0000256" key="6">
    <source>
        <dbReference type="ARBA" id="ARBA00022750"/>
    </source>
</evidence>
<dbReference type="PROSITE" id="PS51767">
    <property type="entry name" value="PEPTIDASE_A1"/>
    <property type="match status" value="1"/>
</dbReference>
<dbReference type="Gene3D" id="2.40.70.10">
    <property type="entry name" value="Acid Proteases"/>
    <property type="match status" value="2"/>
</dbReference>
<dbReference type="SUPFAM" id="SSF50630">
    <property type="entry name" value="Acid proteases"/>
    <property type="match status" value="1"/>
</dbReference>
<evidence type="ECO:0000259" key="13">
    <source>
        <dbReference type="PROSITE" id="PS51767"/>
    </source>
</evidence>
<feature type="chain" id="PRO_5034124544" description="Peptidase A1 domain-containing protein" evidence="12">
    <location>
        <begin position="23"/>
        <end position="407"/>
    </location>
</feature>
<dbReference type="InterPro" id="IPR001969">
    <property type="entry name" value="Aspartic_peptidase_AS"/>
</dbReference>
<dbReference type="CDD" id="cd06097">
    <property type="entry name" value="Aspergillopepsin_like"/>
    <property type="match status" value="1"/>
</dbReference>
<dbReference type="AlphaFoldDB" id="A0A8H3EXB2"/>
<feature type="signal peptide" evidence="12">
    <location>
        <begin position="1"/>
        <end position="22"/>
    </location>
</feature>
<feature type="domain" description="Peptidase A1" evidence="13">
    <location>
        <begin position="96"/>
        <end position="404"/>
    </location>
</feature>
<dbReference type="InterPro" id="IPR034163">
    <property type="entry name" value="Aspergillopepsin-like_cat_dom"/>
</dbReference>
<keyword evidence="4 11" id="KW-0645">Protease</keyword>
<sequence length="407" mass="43489">MAPLFYLRSLLVFALTIFDASAAPQAIEKRSFIIERQQTGNVRARNGVAEVARAYRKHGWAVPESMHAAVINATNRATSNQAGSTEATPQEGDSEFLSPVKVGGQTLMMDFDTGSADFWVFNTQLSAAQTKGHSVYDPTKSSTFRPMPFSTFKIQYGDKSGASGNVGKDTVSVGSATVPQQAIELANQVTQSFVQDTDSDGLMGLGFMKGNTISPAKQDTFFGNIAPTLKDPLFTANLRHKTVGSYQFGAVDTSQFVGKMKMTRVDPSQGYWQFPSKSFAVGTDAPVTNPKANPAIADTGTSLLLVDDVLLKAYYSKVPGAKQNDAGYVFPCSSSLPDLKMELGSEGYMATIPGELLNYQGLGGGVCYGGLQSSQGQPIQILGDILFKSQFVVFDARGPSIGFAPHA</sequence>
<evidence type="ECO:0000256" key="5">
    <source>
        <dbReference type="ARBA" id="ARBA00022729"/>
    </source>
</evidence>
<dbReference type="PROSITE" id="PS00141">
    <property type="entry name" value="ASP_PROTEASE"/>
    <property type="match status" value="1"/>
</dbReference>
<comment type="subcellular location">
    <subcellularLocation>
        <location evidence="1">Secreted</location>
    </subcellularLocation>
</comment>
<evidence type="ECO:0000313" key="14">
    <source>
        <dbReference type="EMBL" id="CAF9914284.1"/>
    </source>
</evidence>
<evidence type="ECO:0000256" key="2">
    <source>
        <dbReference type="ARBA" id="ARBA00007447"/>
    </source>
</evidence>
<keyword evidence="6 11" id="KW-0064">Aspartyl protease</keyword>
<dbReference type="GO" id="GO:0004190">
    <property type="term" value="F:aspartic-type endopeptidase activity"/>
    <property type="evidence" value="ECO:0007669"/>
    <property type="project" value="UniProtKB-KW"/>
</dbReference>
<keyword evidence="8" id="KW-0865">Zymogen</keyword>
<evidence type="ECO:0000256" key="1">
    <source>
        <dbReference type="ARBA" id="ARBA00004613"/>
    </source>
</evidence>
<evidence type="ECO:0000256" key="4">
    <source>
        <dbReference type="ARBA" id="ARBA00022670"/>
    </source>
</evidence>
<organism evidence="14 15">
    <name type="scientific">Heterodermia speciosa</name>
    <dbReference type="NCBI Taxonomy" id="116794"/>
    <lineage>
        <taxon>Eukaryota</taxon>
        <taxon>Fungi</taxon>
        <taxon>Dikarya</taxon>
        <taxon>Ascomycota</taxon>
        <taxon>Pezizomycotina</taxon>
        <taxon>Lecanoromycetes</taxon>
        <taxon>OSLEUM clade</taxon>
        <taxon>Lecanoromycetidae</taxon>
        <taxon>Caliciales</taxon>
        <taxon>Physciaceae</taxon>
        <taxon>Heterodermia</taxon>
    </lineage>
</organism>
<feature type="active site" evidence="10">
    <location>
        <position position="112"/>
    </location>
</feature>
<dbReference type="InterPro" id="IPR033121">
    <property type="entry name" value="PEPTIDASE_A1"/>
</dbReference>
<dbReference type="PANTHER" id="PTHR47966">
    <property type="entry name" value="BETA-SITE APP-CLEAVING ENZYME, ISOFORM A-RELATED"/>
    <property type="match status" value="1"/>
</dbReference>
<proteinExistence type="inferred from homology"/>
<keyword evidence="9" id="KW-0325">Glycoprotein</keyword>
<accession>A0A8H3EXB2</accession>
<evidence type="ECO:0000256" key="8">
    <source>
        <dbReference type="ARBA" id="ARBA00023145"/>
    </source>
</evidence>
<keyword evidence="3" id="KW-0964">Secreted</keyword>
<dbReference type="FunFam" id="2.40.70.10:FF:000026">
    <property type="entry name" value="Endothiapepsin"/>
    <property type="match status" value="1"/>
</dbReference>
<dbReference type="Proteomes" id="UP000664521">
    <property type="component" value="Unassembled WGS sequence"/>
</dbReference>
<protein>
    <recommendedName>
        <fullName evidence="13">Peptidase A1 domain-containing protein</fullName>
    </recommendedName>
</protein>
<dbReference type="OrthoDB" id="2747330at2759"/>
<evidence type="ECO:0000256" key="10">
    <source>
        <dbReference type="PIRSR" id="PIRSR601461-1"/>
    </source>
</evidence>
<reference evidence="14" key="1">
    <citation type="submission" date="2021-03" db="EMBL/GenBank/DDBJ databases">
        <authorList>
            <person name="Tagirdzhanova G."/>
        </authorList>
    </citation>
    <scope>NUCLEOTIDE SEQUENCE</scope>
</reference>
<keyword evidence="7 11" id="KW-0378">Hydrolase</keyword>
<dbReference type="GO" id="GO:0005576">
    <property type="term" value="C:extracellular region"/>
    <property type="evidence" value="ECO:0007669"/>
    <property type="project" value="UniProtKB-SubCell"/>
</dbReference>
<evidence type="ECO:0000256" key="3">
    <source>
        <dbReference type="ARBA" id="ARBA00022525"/>
    </source>
</evidence>
<dbReference type="Pfam" id="PF00026">
    <property type="entry name" value="Asp"/>
    <property type="match status" value="1"/>
</dbReference>
<gene>
    <name evidence="14" type="ORF">HETSPECPRED_001940</name>
</gene>
<evidence type="ECO:0000256" key="7">
    <source>
        <dbReference type="ARBA" id="ARBA00022801"/>
    </source>
</evidence>
<comment type="similarity">
    <text evidence="2 11">Belongs to the peptidase A1 family.</text>
</comment>
<feature type="active site" evidence="10">
    <location>
        <position position="298"/>
    </location>
</feature>
<keyword evidence="15" id="KW-1185">Reference proteome</keyword>
<evidence type="ECO:0000256" key="9">
    <source>
        <dbReference type="ARBA" id="ARBA00023180"/>
    </source>
</evidence>
<dbReference type="GO" id="GO:0006508">
    <property type="term" value="P:proteolysis"/>
    <property type="evidence" value="ECO:0007669"/>
    <property type="project" value="UniProtKB-KW"/>
</dbReference>
<dbReference type="EMBL" id="CAJPDS010000014">
    <property type="protein sequence ID" value="CAF9914284.1"/>
    <property type="molecule type" value="Genomic_DNA"/>
</dbReference>
<keyword evidence="5 12" id="KW-0732">Signal</keyword>
<dbReference type="InterPro" id="IPR001461">
    <property type="entry name" value="Aspartic_peptidase_A1"/>
</dbReference>